<protein>
    <submittedName>
        <fullName evidence="1">Uncharacterized protein</fullName>
    </submittedName>
</protein>
<evidence type="ECO:0000313" key="1">
    <source>
        <dbReference type="EMBL" id="QNQ11160.1"/>
    </source>
</evidence>
<dbReference type="Proteomes" id="UP000516148">
    <property type="component" value="Chromosome"/>
</dbReference>
<dbReference type="KEGG" id="spap:H3Z74_08415"/>
<sequence>MAIIPDQHATCPTKRAMRFRQLLPVFDEPVGTPFWVRAHLRLERHSADGVAGPALRRLADQSPITRKCGTQIAGRLRLHGVEGFTRLVIGDALMRQLSVAVIAHPHNVDGRARESLHSVTPLTITNP</sequence>
<dbReference type="EMBL" id="CP061038">
    <property type="protein sequence ID" value="QNQ11160.1"/>
    <property type="molecule type" value="Genomic_DNA"/>
</dbReference>
<reference evidence="1 2" key="1">
    <citation type="submission" date="2020-09" db="EMBL/GenBank/DDBJ databases">
        <title>Sphingomonas sp., a new species isolated from pork steak.</title>
        <authorList>
            <person name="Heidler von Heilborn D."/>
        </authorList>
    </citation>
    <scope>NUCLEOTIDE SEQUENCE [LARGE SCALE GENOMIC DNA]</scope>
    <source>
        <strain evidence="2">S8-3T</strain>
    </source>
</reference>
<accession>A0A7H0LNA7</accession>
<dbReference type="AlphaFoldDB" id="A0A7H0LNA7"/>
<keyword evidence="2" id="KW-1185">Reference proteome</keyword>
<gene>
    <name evidence="1" type="ORF">H3Z74_08415</name>
</gene>
<proteinExistence type="predicted"/>
<name>A0A7H0LNA7_9SPHN</name>
<evidence type="ECO:0000313" key="2">
    <source>
        <dbReference type="Proteomes" id="UP000516148"/>
    </source>
</evidence>
<organism evidence="1 2">
    <name type="scientific">Sphingomonas alpina</name>
    <dbReference type="NCBI Taxonomy" id="653931"/>
    <lineage>
        <taxon>Bacteria</taxon>
        <taxon>Pseudomonadati</taxon>
        <taxon>Pseudomonadota</taxon>
        <taxon>Alphaproteobacteria</taxon>
        <taxon>Sphingomonadales</taxon>
        <taxon>Sphingomonadaceae</taxon>
        <taxon>Sphingomonas</taxon>
    </lineage>
</organism>
<dbReference type="RefSeq" id="WP_187763446.1">
    <property type="nucleotide sequence ID" value="NZ_CP061038.1"/>
</dbReference>